<comment type="caution">
    <text evidence="1">The sequence shown here is derived from an EMBL/GenBank/DDBJ whole genome shotgun (WGS) entry which is preliminary data.</text>
</comment>
<dbReference type="Proteomes" id="UP000324222">
    <property type="component" value="Unassembled WGS sequence"/>
</dbReference>
<evidence type="ECO:0000313" key="1">
    <source>
        <dbReference type="EMBL" id="MPC43257.1"/>
    </source>
</evidence>
<dbReference type="AlphaFoldDB" id="A0A5B7FCH2"/>
<evidence type="ECO:0000313" key="2">
    <source>
        <dbReference type="Proteomes" id="UP000324222"/>
    </source>
</evidence>
<name>A0A5B7FCH2_PORTR</name>
<dbReference type="EMBL" id="VSRR010005751">
    <property type="protein sequence ID" value="MPC43257.1"/>
    <property type="molecule type" value="Genomic_DNA"/>
</dbReference>
<keyword evidence="2" id="KW-1185">Reference proteome</keyword>
<gene>
    <name evidence="1" type="ORF">E2C01_036899</name>
</gene>
<protein>
    <submittedName>
        <fullName evidence="1">Uncharacterized protein</fullName>
    </submittedName>
</protein>
<accession>A0A5B7FCH2</accession>
<proteinExistence type="predicted"/>
<reference evidence="1 2" key="1">
    <citation type="submission" date="2019-05" db="EMBL/GenBank/DDBJ databases">
        <title>Another draft genome of Portunus trituberculatus and its Hox gene families provides insights of decapod evolution.</title>
        <authorList>
            <person name="Jeong J.-H."/>
            <person name="Song I."/>
            <person name="Kim S."/>
            <person name="Choi T."/>
            <person name="Kim D."/>
            <person name="Ryu S."/>
            <person name="Kim W."/>
        </authorList>
    </citation>
    <scope>NUCLEOTIDE SEQUENCE [LARGE SCALE GENOMIC DNA]</scope>
    <source>
        <tissue evidence="1">Muscle</tissue>
    </source>
</reference>
<sequence length="124" mass="13380">MQAAGIDLNIFSPHSTRSASTKVDKESRQIKENTLNTYLPSLVPVQHLGTPSSSASLHILFVSPHLTGLLQPASIVIHKSISYFVVVVVDVQEPPTPPHQGITLDLTMSCTPLTSASHSRTSRD</sequence>
<organism evidence="1 2">
    <name type="scientific">Portunus trituberculatus</name>
    <name type="common">Swimming crab</name>
    <name type="synonym">Neptunus trituberculatus</name>
    <dbReference type="NCBI Taxonomy" id="210409"/>
    <lineage>
        <taxon>Eukaryota</taxon>
        <taxon>Metazoa</taxon>
        <taxon>Ecdysozoa</taxon>
        <taxon>Arthropoda</taxon>
        <taxon>Crustacea</taxon>
        <taxon>Multicrustacea</taxon>
        <taxon>Malacostraca</taxon>
        <taxon>Eumalacostraca</taxon>
        <taxon>Eucarida</taxon>
        <taxon>Decapoda</taxon>
        <taxon>Pleocyemata</taxon>
        <taxon>Brachyura</taxon>
        <taxon>Eubrachyura</taxon>
        <taxon>Portunoidea</taxon>
        <taxon>Portunidae</taxon>
        <taxon>Portuninae</taxon>
        <taxon>Portunus</taxon>
    </lineage>
</organism>